<dbReference type="AlphaFoldDB" id="F8PH20"/>
<reference evidence="3" key="1">
    <citation type="journal article" date="2011" name="Science">
        <title>The plant cell wall-decomposing machinery underlies the functional diversity of forest fungi.</title>
        <authorList>
            <person name="Eastwood D.C."/>
            <person name="Floudas D."/>
            <person name="Binder M."/>
            <person name="Majcherczyk A."/>
            <person name="Schneider P."/>
            <person name="Aerts A."/>
            <person name="Asiegbu F.O."/>
            <person name="Baker S.E."/>
            <person name="Barry K."/>
            <person name="Bendiksby M."/>
            <person name="Blumentritt M."/>
            <person name="Coutinho P.M."/>
            <person name="Cullen D."/>
            <person name="de Vries R.P."/>
            <person name="Gathman A."/>
            <person name="Goodell B."/>
            <person name="Henrissat B."/>
            <person name="Ihrmark K."/>
            <person name="Kauserud H."/>
            <person name="Kohler A."/>
            <person name="LaButti K."/>
            <person name="Lapidus A."/>
            <person name="Lavin J.L."/>
            <person name="Lee Y.-H."/>
            <person name="Lindquist E."/>
            <person name="Lilly W."/>
            <person name="Lucas S."/>
            <person name="Morin E."/>
            <person name="Murat C."/>
            <person name="Oguiza J.A."/>
            <person name="Park J."/>
            <person name="Pisabarro A.G."/>
            <person name="Riley R."/>
            <person name="Rosling A."/>
            <person name="Salamov A."/>
            <person name="Schmidt O."/>
            <person name="Schmutz J."/>
            <person name="Skrede I."/>
            <person name="Stenlid J."/>
            <person name="Wiebenga A."/>
            <person name="Xie X."/>
            <person name="Kuees U."/>
            <person name="Hibbett D.S."/>
            <person name="Hoffmeister D."/>
            <person name="Hoegberg N."/>
            <person name="Martin F."/>
            <person name="Grigoriev I.V."/>
            <person name="Watkinson S.C."/>
        </authorList>
    </citation>
    <scope>NUCLEOTIDE SEQUENCE [LARGE SCALE GENOMIC DNA]</scope>
    <source>
        <strain evidence="3">strain S7.3</strain>
    </source>
</reference>
<proteinExistence type="predicted"/>
<accession>F8PH20</accession>
<dbReference type="EMBL" id="GL945474">
    <property type="protein sequence ID" value="EGO04916.1"/>
    <property type="molecule type" value="Genomic_DNA"/>
</dbReference>
<name>F8PH20_SERL3</name>
<dbReference type="InParanoid" id="F8PH20"/>
<evidence type="ECO:0000256" key="1">
    <source>
        <dbReference type="SAM" id="MobiDB-lite"/>
    </source>
</evidence>
<feature type="compositionally biased region" description="Low complexity" evidence="1">
    <location>
        <begin position="115"/>
        <end position="137"/>
    </location>
</feature>
<sequence>MSEDPTTFLLKELHSTTPKTGQLEPSTTSPNDHENDENALALALWKDCPPPHAIDSDSSPQVPSKRPHDDNNPEVVSRTEATPQPPQSAEQATLPGTIASNKSITWQPINPIPNPQLQLQPQPQPQLPLQQQQQQQPQPQPQPQPQLQPQPNSQVLPWMNGAQGRANLLATMSAYNNSQLSMQPQVLGNMRAKLQSPIIKVASTLFHTILMVSTQVLIKLSETQPLPERL</sequence>
<feature type="region of interest" description="Disordered" evidence="1">
    <location>
        <begin position="1"/>
        <end position="155"/>
    </location>
</feature>
<feature type="compositionally biased region" description="Polar residues" evidence="1">
    <location>
        <begin position="79"/>
        <end position="91"/>
    </location>
</feature>
<feature type="compositionally biased region" description="Pro residues" evidence="1">
    <location>
        <begin position="138"/>
        <end position="148"/>
    </location>
</feature>
<gene>
    <name evidence="2" type="ORF">SERLA73DRAFT_149240</name>
</gene>
<keyword evidence="3" id="KW-1185">Reference proteome</keyword>
<dbReference type="Proteomes" id="UP000008063">
    <property type="component" value="Unassembled WGS sequence"/>
</dbReference>
<evidence type="ECO:0000313" key="2">
    <source>
        <dbReference type="EMBL" id="EGO04916.1"/>
    </source>
</evidence>
<protein>
    <submittedName>
        <fullName evidence="2">Uncharacterized protein</fullName>
    </submittedName>
</protein>
<evidence type="ECO:0000313" key="3">
    <source>
        <dbReference type="Proteomes" id="UP000008063"/>
    </source>
</evidence>
<organism evidence="3">
    <name type="scientific">Serpula lacrymans var. lacrymans (strain S7.3)</name>
    <name type="common">Dry rot fungus</name>
    <dbReference type="NCBI Taxonomy" id="936435"/>
    <lineage>
        <taxon>Eukaryota</taxon>
        <taxon>Fungi</taxon>
        <taxon>Dikarya</taxon>
        <taxon>Basidiomycota</taxon>
        <taxon>Agaricomycotina</taxon>
        <taxon>Agaricomycetes</taxon>
        <taxon>Agaricomycetidae</taxon>
        <taxon>Boletales</taxon>
        <taxon>Coniophorineae</taxon>
        <taxon>Serpulaceae</taxon>
        <taxon>Serpula</taxon>
    </lineage>
</organism>
<feature type="compositionally biased region" description="Polar residues" evidence="1">
    <location>
        <begin position="15"/>
        <end position="30"/>
    </location>
</feature>
<dbReference type="HOGENOM" id="CLU_1205382_0_0_1"/>